<evidence type="ECO:0000313" key="3">
    <source>
        <dbReference type="Proteomes" id="UP000187429"/>
    </source>
</evidence>
<reference evidence="3" key="1">
    <citation type="submission" date="2017-01" db="EMBL/GenBank/DDBJ databases">
        <authorList>
            <person name="Wang Y."/>
            <person name="White M."/>
            <person name="Kvist S."/>
            <person name="Moncalvo J.-M."/>
        </authorList>
    </citation>
    <scope>NUCLEOTIDE SEQUENCE [LARGE SCALE GENOMIC DNA]</scope>
    <source>
        <strain evidence="3">ID-206-W2</strain>
    </source>
</reference>
<feature type="compositionally biased region" description="Acidic residues" evidence="1">
    <location>
        <begin position="439"/>
        <end position="449"/>
    </location>
</feature>
<evidence type="ECO:0000313" key="2">
    <source>
        <dbReference type="EMBL" id="OMJ29303.1"/>
    </source>
</evidence>
<sequence length="541" mass="59440">MFEDLNTYEGNFINYTLFPSIEDLPKTSFEGRISNYESILDDLQFKLYEYVEEKLIGFIWNQDKPPSITGTVFFGDSMQDEWLMVWILFQISKEFQKIAICVNDNDGDFILAESALEIPNWLTPENSKNRVFLYDGKIHIIPTSISPDIPTIKNALNIIRDNYTNTLSLPVTEKIFEKINKKSKDDLDSDVLLNLLSKEIIDFIDKNKDIKSISSDETKVEDDDSWMVVSSENLESLLASAQDSMNKDDIFSKASAFSGGEDIDLASGLEGDGRFTNEEKQSTDRLKEAMYSIKSFLNSESSYLGAELVNKDYNSTNADIEDLGSGEDDNLSAFGNGDEDYVDEGSDDEIDFEPSSVFENISNLLGYSGDSDDVVQAFMSSSGENTGSKVGFSGSIGGESLDNSGDISSHDSKCKNNGSCAVGPSGDEYRPDSKNAESGCEDEQPAADDTDLKNADLLADKNKAEAGTSGIDRMGGINSDEISSSEDEFSGCDDGGSEDDSDVDIETNMVKNLIESFKSQQGLSGPAGVLFNQFSYIPPKE</sequence>
<dbReference type="AlphaFoldDB" id="A0A1R1YQY6"/>
<dbReference type="EMBL" id="LSSM01000323">
    <property type="protein sequence ID" value="OMJ29303.1"/>
    <property type="molecule type" value="Genomic_DNA"/>
</dbReference>
<gene>
    <name evidence="2" type="ORF">AYI69_g1194</name>
</gene>
<dbReference type="InterPro" id="IPR010770">
    <property type="entry name" value="Ecd"/>
</dbReference>
<comment type="caution">
    <text evidence="2">The sequence shown here is derived from an EMBL/GenBank/DDBJ whole genome shotgun (WGS) entry which is preliminary data.</text>
</comment>
<feature type="compositionally biased region" description="Basic and acidic residues" evidence="1">
    <location>
        <begin position="450"/>
        <end position="464"/>
    </location>
</feature>
<accession>A0A1R1YQY6</accession>
<feature type="compositionally biased region" description="Acidic residues" evidence="1">
    <location>
        <begin position="483"/>
        <end position="503"/>
    </location>
</feature>
<keyword evidence="3" id="KW-1185">Reference proteome</keyword>
<dbReference type="GO" id="GO:0005634">
    <property type="term" value="C:nucleus"/>
    <property type="evidence" value="ECO:0007669"/>
    <property type="project" value="TreeGrafter"/>
</dbReference>
<proteinExistence type="predicted"/>
<organism evidence="2 3">
    <name type="scientific">Smittium culicis</name>
    <dbReference type="NCBI Taxonomy" id="133412"/>
    <lineage>
        <taxon>Eukaryota</taxon>
        <taxon>Fungi</taxon>
        <taxon>Fungi incertae sedis</taxon>
        <taxon>Zoopagomycota</taxon>
        <taxon>Kickxellomycotina</taxon>
        <taxon>Harpellomycetes</taxon>
        <taxon>Harpellales</taxon>
        <taxon>Legeriomycetaceae</taxon>
        <taxon>Smittium</taxon>
    </lineage>
</organism>
<feature type="region of interest" description="Disordered" evidence="1">
    <location>
        <begin position="401"/>
        <end position="503"/>
    </location>
</feature>
<dbReference type="PANTHER" id="PTHR13060">
    <property type="entry name" value="SGT1 PROTEIN HSGT1 SUPPRESSOR OF GCR2"/>
    <property type="match status" value="1"/>
</dbReference>
<evidence type="ECO:0000256" key="1">
    <source>
        <dbReference type="SAM" id="MobiDB-lite"/>
    </source>
</evidence>
<protein>
    <submittedName>
        <fullName evidence="2">Protein SGT1</fullName>
    </submittedName>
</protein>
<dbReference type="OrthoDB" id="27237at2759"/>
<name>A0A1R1YQY6_9FUNG</name>
<dbReference type="Proteomes" id="UP000187429">
    <property type="component" value="Unassembled WGS sequence"/>
</dbReference>
<dbReference type="PANTHER" id="PTHR13060:SF0">
    <property type="entry name" value="PROTEIN ECDYSONELESS HOMOLOG"/>
    <property type="match status" value="1"/>
</dbReference>
<dbReference type="Pfam" id="PF07093">
    <property type="entry name" value="SGT1"/>
    <property type="match status" value="2"/>
</dbReference>